<proteinExistence type="predicted"/>
<accession>A0A3G1KT43</accession>
<evidence type="ECO:0000313" key="2">
    <source>
        <dbReference type="Proteomes" id="UP000323521"/>
    </source>
</evidence>
<dbReference type="EMBL" id="CP017634">
    <property type="protein sequence ID" value="ATW25597.1"/>
    <property type="molecule type" value="Genomic_DNA"/>
</dbReference>
<dbReference type="AlphaFoldDB" id="A0A3G1KT43"/>
<keyword evidence="2" id="KW-1185">Reference proteome</keyword>
<dbReference type="KEGG" id="fwa:DCMF_13265"/>
<gene>
    <name evidence="1" type="ORF">DCMF_13265</name>
</gene>
<protein>
    <submittedName>
        <fullName evidence="1">Uncharacterized protein</fullName>
    </submittedName>
</protein>
<sequence>MPPLNFLILLCDLKRKQKTFIPYLRNHGNRPLSELAGFFILSCLNDIFRAGEETKKNKISTRKGDSR</sequence>
<evidence type="ECO:0000313" key="1">
    <source>
        <dbReference type="EMBL" id="ATW25597.1"/>
    </source>
</evidence>
<dbReference type="Proteomes" id="UP000323521">
    <property type="component" value="Chromosome"/>
</dbReference>
<reference evidence="1 2" key="1">
    <citation type="submission" date="2016-10" db="EMBL/GenBank/DDBJ databases">
        <title>Complete Genome Sequence of Peptococcaceae strain DCMF.</title>
        <authorList>
            <person name="Edwards R.J."/>
            <person name="Holland S.I."/>
            <person name="Deshpande N.P."/>
            <person name="Wong Y.K."/>
            <person name="Ertan H."/>
            <person name="Manefield M."/>
            <person name="Russell T.L."/>
            <person name="Lee M.J."/>
        </authorList>
    </citation>
    <scope>NUCLEOTIDE SEQUENCE [LARGE SCALE GENOMIC DNA]</scope>
    <source>
        <strain evidence="1 2">DCMF</strain>
    </source>
</reference>
<name>A0A3G1KT43_FORW1</name>
<organism evidence="1 2">
    <name type="scientific">Formimonas warabiya</name>
    <dbReference type="NCBI Taxonomy" id="1761012"/>
    <lineage>
        <taxon>Bacteria</taxon>
        <taxon>Bacillati</taxon>
        <taxon>Bacillota</taxon>
        <taxon>Clostridia</taxon>
        <taxon>Eubacteriales</taxon>
        <taxon>Peptococcaceae</taxon>
        <taxon>Candidatus Formimonas</taxon>
    </lineage>
</organism>